<dbReference type="GeneID" id="567688"/>
<accession>A0A0R4IHS7</accession>
<dbReference type="RefSeq" id="XP_005156019.3">
    <property type="nucleotide sequence ID" value="XM_005155962.5"/>
</dbReference>
<feature type="domain" description="A-kinase anchor protein 2 C-terminal" evidence="3">
    <location>
        <begin position="864"/>
        <end position="923"/>
    </location>
</feature>
<feature type="compositionally biased region" description="Polar residues" evidence="2">
    <location>
        <begin position="94"/>
        <end position="106"/>
    </location>
</feature>
<evidence type="ECO:0000256" key="2">
    <source>
        <dbReference type="SAM" id="MobiDB-lite"/>
    </source>
</evidence>
<dbReference type="GeneTree" id="ENSGT00940000167285"/>
<evidence type="ECO:0000256" key="1">
    <source>
        <dbReference type="ARBA" id="ARBA00023054"/>
    </source>
</evidence>
<evidence type="ECO:0000313" key="7">
    <source>
        <dbReference type="ZFIN" id="ZDB-GENE-141222-7"/>
    </source>
</evidence>
<proteinExistence type="predicted"/>
<gene>
    <name evidence="6 7" type="primary">misp</name>
</gene>
<reference evidence="6" key="3">
    <citation type="submission" date="2025-04" db="UniProtKB">
        <authorList>
            <consortium name="RefSeq"/>
        </authorList>
    </citation>
    <scope>IDENTIFICATION</scope>
    <source>
        <strain evidence="6">Tuebingen</strain>
    </source>
</reference>
<accession>A0A8M9PVV0</accession>
<dbReference type="OrthoDB" id="9449914at2759"/>
<feature type="compositionally biased region" description="Low complexity" evidence="2">
    <location>
        <begin position="166"/>
        <end position="179"/>
    </location>
</feature>
<keyword evidence="1" id="KW-0175">Coiled coil</keyword>
<reference evidence="4 5" key="1">
    <citation type="journal article" date="2013" name="Nature">
        <title>The zebrafish reference genome sequence and its relationship to the human genome.</title>
        <authorList>
            <consortium name="Genome Reference Consortium Zebrafish"/>
            <person name="Howe K."/>
            <person name="Clark M.D."/>
            <person name="Torroja C.F."/>
            <person name="Torrance J."/>
            <person name="Berthelot C."/>
            <person name="Muffato M."/>
            <person name="Collins J.E."/>
            <person name="Humphray S."/>
            <person name="McLaren K."/>
            <person name="Matthews L."/>
            <person name="McLaren S."/>
            <person name="Sealy I."/>
            <person name="Caccamo M."/>
            <person name="Churcher C."/>
            <person name="Scott C."/>
            <person name="Barrett J.C."/>
            <person name="Koch R."/>
            <person name="Rauch G.J."/>
            <person name="White S."/>
            <person name="Chow W."/>
            <person name="Kilian B."/>
            <person name="Quintais L.T."/>
            <person name="Guerra-Assuncao J.A."/>
            <person name="Zhou Y."/>
            <person name="Gu Y."/>
            <person name="Yen J."/>
            <person name="Vogel J.H."/>
            <person name="Eyre T."/>
            <person name="Redmond S."/>
            <person name="Banerjee R."/>
            <person name="Chi J."/>
            <person name="Fu B."/>
            <person name="Langley E."/>
            <person name="Maguire S.F."/>
            <person name="Laird G.K."/>
            <person name="Lloyd D."/>
            <person name="Kenyon E."/>
            <person name="Donaldson S."/>
            <person name="Sehra H."/>
            <person name="Almeida-King J."/>
            <person name="Loveland J."/>
            <person name="Trevanion S."/>
            <person name="Jones M."/>
            <person name="Quail M."/>
            <person name="Willey D."/>
            <person name="Hunt A."/>
            <person name="Burton J."/>
            <person name="Sims S."/>
            <person name="McLay K."/>
            <person name="Plumb B."/>
            <person name="Davis J."/>
            <person name="Clee C."/>
            <person name="Oliver K."/>
            <person name="Clark R."/>
            <person name="Riddle C."/>
            <person name="Elliot D."/>
            <person name="Eliott D."/>
            <person name="Threadgold G."/>
            <person name="Harden G."/>
            <person name="Ware D."/>
            <person name="Begum S."/>
            <person name="Mortimore B."/>
            <person name="Mortimer B."/>
            <person name="Kerry G."/>
            <person name="Heath P."/>
            <person name="Phillimore B."/>
            <person name="Tracey A."/>
            <person name="Corby N."/>
            <person name="Dunn M."/>
            <person name="Johnson C."/>
            <person name="Wood J."/>
            <person name="Clark S."/>
            <person name="Pelan S."/>
            <person name="Griffiths G."/>
            <person name="Smith M."/>
            <person name="Glithero R."/>
            <person name="Howden P."/>
            <person name="Barker N."/>
            <person name="Lloyd C."/>
            <person name="Stevens C."/>
            <person name="Harley J."/>
            <person name="Holt K."/>
            <person name="Panagiotidis G."/>
            <person name="Lovell J."/>
            <person name="Beasley H."/>
            <person name="Henderson C."/>
            <person name="Gordon D."/>
            <person name="Auger K."/>
            <person name="Wright D."/>
            <person name="Collins J."/>
            <person name="Raisen C."/>
            <person name="Dyer L."/>
            <person name="Leung K."/>
            <person name="Robertson L."/>
            <person name="Ambridge K."/>
            <person name="Leongamornlert D."/>
            <person name="McGuire S."/>
            <person name="Gilderthorp R."/>
            <person name="Griffiths C."/>
            <person name="Manthravadi D."/>
            <person name="Nichol S."/>
            <person name="Barker G."/>
            <person name="Whitehead S."/>
            <person name="Kay M."/>
            <person name="Brown J."/>
            <person name="Murnane C."/>
            <person name="Gray E."/>
            <person name="Humphries M."/>
            <person name="Sycamore N."/>
            <person name="Barker D."/>
            <person name="Saunders D."/>
            <person name="Wallis J."/>
            <person name="Babbage A."/>
            <person name="Hammond S."/>
            <person name="Mashreghi-Mohammadi M."/>
            <person name="Barr L."/>
            <person name="Martin S."/>
            <person name="Wray P."/>
            <person name="Ellington A."/>
            <person name="Matthews N."/>
            <person name="Ellwood M."/>
            <person name="Woodmansey R."/>
            <person name="Clark G."/>
            <person name="Cooper J."/>
            <person name="Cooper J."/>
            <person name="Tromans A."/>
            <person name="Grafham D."/>
            <person name="Skuce C."/>
            <person name="Pandian R."/>
            <person name="Andrews R."/>
            <person name="Harrison E."/>
            <person name="Kimberley A."/>
            <person name="Garnett J."/>
            <person name="Fosker N."/>
            <person name="Hall R."/>
            <person name="Garner P."/>
            <person name="Kelly D."/>
            <person name="Bird C."/>
            <person name="Palmer S."/>
            <person name="Gehring I."/>
            <person name="Berger A."/>
            <person name="Dooley C.M."/>
            <person name="Ersan-Urun Z."/>
            <person name="Eser C."/>
            <person name="Geiger H."/>
            <person name="Geisler M."/>
            <person name="Karotki L."/>
            <person name="Kirn A."/>
            <person name="Konantz J."/>
            <person name="Konantz M."/>
            <person name="Oberlander M."/>
            <person name="Rudolph-Geiger S."/>
            <person name="Teucke M."/>
            <person name="Lanz C."/>
            <person name="Raddatz G."/>
            <person name="Osoegawa K."/>
            <person name="Zhu B."/>
            <person name="Rapp A."/>
            <person name="Widaa S."/>
            <person name="Langford C."/>
            <person name="Yang F."/>
            <person name="Schuster S.C."/>
            <person name="Carter N.P."/>
            <person name="Harrow J."/>
            <person name="Ning Z."/>
            <person name="Herrero J."/>
            <person name="Searle S.M."/>
            <person name="Enright A."/>
            <person name="Geisler R."/>
            <person name="Plasterk R.H."/>
            <person name="Lee C."/>
            <person name="Westerfield M."/>
            <person name="de Jong P.J."/>
            <person name="Zon L.I."/>
            <person name="Postlethwait J.H."/>
            <person name="Nusslein-Volhard C."/>
            <person name="Hubbard T.J."/>
            <person name="Roest Crollius H."/>
            <person name="Rogers J."/>
            <person name="Stemple D.L."/>
        </authorList>
    </citation>
    <scope>NUCLEOTIDE SEQUENCE [LARGE SCALE GENOMIC DNA]</scope>
    <source>
        <strain evidence="4">Tuebingen</strain>
    </source>
</reference>
<feature type="region of interest" description="Disordered" evidence="2">
    <location>
        <begin position="741"/>
        <end position="790"/>
    </location>
</feature>
<dbReference type="PANTHER" id="PTHR18839">
    <property type="entry name" value="MITOTIC INTERACTOR AND SUBSTRATE OF PLK1 MISP FAMILY MEMBER"/>
    <property type="match status" value="1"/>
</dbReference>
<feature type="compositionally biased region" description="Basic and acidic residues" evidence="2">
    <location>
        <begin position="559"/>
        <end position="570"/>
    </location>
</feature>
<dbReference type="RefSeq" id="XP_021328123.2">
    <property type="nucleotide sequence ID" value="XM_021472448.3"/>
</dbReference>
<dbReference type="OMA" id="QASHRHD"/>
<organism evidence="4">
    <name type="scientific">Danio rerio</name>
    <name type="common">Zebrafish</name>
    <name type="synonym">Brachydanio rerio</name>
    <dbReference type="NCBI Taxonomy" id="7955"/>
    <lineage>
        <taxon>Eukaryota</taxon>
        <taxon>Metazoa</taxon>
        <taxon>Chordata</taxon>
        <taxon>Craniata</taxon>
        <taxon>Vertebrata</taxon>
        <taxon>Euteleostomi</taxon>
        <taxon>Actinopterygii</taxon>
        <taxon>Neopterygii</taxon>
        <taxon>Teleostei</taxon>
        <taxon>Ostariophysi</taxon>
        <taxon>Cypriniformes</taxon>
        <taxon>Danionidae</taxon>
        <taxon>Danioninae</taxon>
        <taxon>Danio</taxon>
    </lineage>
</organism>
<sequence>MFKYTPPWQVLCNSLDHDFKRQASTVTVNPYDAYTHPLAEKQSVIYSHSSLRPLLPRPAQNHPPPRVPMTSNPKRWVIKPFSPKLEQLDLRSILSPTDQPQSLEKTWSSRKDDDSFNYSLESTTVTGMQPTVMVSSESGKSTPEVVVQARQVSVSEDGSDSEDWRPSTPSNPSSPNSSTGSHVGFYSFVDDPASPEAELNKVYMVSPTRQAKLNTLKQKNTFKLQTYTEGNRPGRLFEETNGDDLYRVEEASTEENPDRIEIIRNQAPKKSPALKEQWSALENLDLSNTPQRLLDGFSLLYKPVSAKTEQARVEPEAIDKEQIDFNAARKQFLIMEQSKKNAFQQSHQHLPYSPKMRGRTMSSTASIFTPKEVSKENSLEENQFTLASQQKTEVNTVTVTEDQKNGVLSVAIDDVESDLGELTVGYTSNERISNDPSISEMGSSLALLSTEETPIQREIRISREREEDLRRSRGILRTDISEMVEIRTKPILSFSSSQIKAAKSKEPNKVSFLIQRELELDKQQQFPIPDHNQKNQALEKKSAFESHPQEIPNISLKASQRENELEQRTDSADDMWITEQPVLLEEGDLSDTKEVLSPCCPHRHPDESTLQRSTDCSTSRSKVQIGPYSEKNDYSKVRVYNENGVDSQNSNPRRQKKYSWNVENDNNMLQKNRVYSPTILSQLNLEKTRYSPSWRSHLEPTNWKPKMQNAPDSIRQEIEEDLRREQELQELREFISVPNSAVTSLKTSSKPRSPLIGSEENLLSPETPKRHIEEVDSMPPEKKTDHSSPYSWSLATSSVFQLSMADKSQQMSSPLQNSRLPSMSIITPQPWGNQKPMSPTVSLITPIKPLSAPVDMLSPTSQKGLTETLLKDFEDRKIKLKLEESAYAGIQPIDAINNEVVEATRVTRHKNQRALQWEAGMYANQESE</sequence>
<dbReference type="CTD" id="126353"/>
<protein>
    <submittedName>
        <fullName evidence="6">Mitotic interactor and substrate of PLK1 isoform X1</fullName>
    </submittedName>
    <submittedName>
        <fullName evidence="4">Si:ch211-262i1.3</fullName>
    </submittedName>
</protein>
<name>A0A0R4IHS7_DANRE</name>
<feature type="compositionally biased region" description="Basic and acidic residues" evidence="2">
    <location>
        <begin position="767"/>
        <end position="786"/>
    </location>
</feature>
<feature type="compositionally biased region" description="Polar residues" evidence="2">
    <location>
        <begin position="741"/>
        <end position="751"/>
    </location>
</feature>
<dbReference type="RefSeq" id="XP_021335618.1">
    <property type="nucleotide sequence ID" value="XM_021479943.2"/>
</dbReference>
<dbReference type="Pfam" id="PF15304">
    <property type="entry name" value="AKAP2_C"/>
    <property type="match status" value="1"/>
</dbReference>
<feature type="compositionally biased region" description="Polar residues" evidence="2">
    <location>
        <begin position="610"/>
        <end position="622"/>
    </location>
</feature>
<dbReference type="AlphaFoldDB" id="A0A0R4IHS7"/>
<evidence type="ECO:0000313" key="4">
    <source>
        <dbReference type="Ensembl" id="ENSDARP00000132967"/>
    </source>
</evidence>
<feature type="region of interest" description="Disordered" evidence="2">
    <location>
        <begin position="541"/>
        <end position="570"/>
    </location>
</feature>
<evidence type="ECO:0000313" key="5">
    <source>
        <dbReference type="Proteomes" id="UP000000437"/>
    </source>
</evidence>
<dbReference type="Bgee" id="ENSDARG00000104047">
    <property type="expression patterns" value="Expressed in intestine and 18 other cell types or tissues"/>
</dbReference>
<dbReference type="Proteomes" id="UP000000437">
    <property type="component" value="Chromosome 11"/>
</dbReference>
<evidence type="ECO:0000313" key="6">
    <source>
        <dbReference type="RefSeq" id="XP_021335618.1"/>
    </source>
</evidence>
<dbReference type="Ensembl" id="ENSDART00000161597.2">
    <property type="protein sequence ID" value="ENSDARP00000132967.1"/>
    <property type="gene ID" value="ENSDARG00000104047.2"/>
</dbReference>
<reference evidence="4" key="2">
    <citation type="submission" date="2015-11" db="UniProtKB">
        <authorList>
            <consortium name="Ensembl"/>
        </authorList>
    </citation>
    <scope>IDENTIFICATION</scope>
    <source>
        <strain evidence="4">Tuebingen</strain>
    </source>
</reference>
<dbReference type="ZFIN" id="ZDB-GENE-141222-7">
    <property type="gene designation" value="misp"/>
</dbReference>
<feature type="region of interest" description="Disordered" evidence="2">
    <location>
        <begin position="151"/>
        <end position="183"/>
    </location>
</feature>
<dbReference type="ExpressionAtlas" id="A0A0R4IHS7">
    <property type="expression patterns" value="baseline"/>
</dbReference>
<evidence type="ECO:0000259" key="3">
    <source>
        <dbReference type="Pfam" id="PF15304"/>
    </source>
</evidence>
<dbReference type="EMBL" id="CR847939">
    <property type="status" value="NOT_ANNOTATED_CDS"/>
    <property type="molecule type" value="Genomic_DNA"/>
</dbReference>
<dbReference type="InterPro" id="IPR042779">
    <property type="entry name" value="MISP/MISP3-like"/>
</dbReference>
<dbReference type="Ensembl" id="ENSDART00000163033.2">
    <property type="protein sequence ID" value="ENSDARP00000129934.1"/>
    <property type="gene ID" value="ENSDARG00000104047.2"/>
</dbReference>
<dbReference type="AGR" id="ZFIN:ZDB-GENE-141222-7"/>
<feature type="region of interest" description="Disordered" evidence="2">
    <location>
        <begin position="601"/>
        <end position="632"/>
    </location>
</feature>
<dbReference type="PANTHER" id="PTHR18839:SF0">
    <property type="entry name" value="MITOTIC INTERACTOR AND SUBSTRATE OF PLK1 ISOFORM X1-RELATED"/>
    <property type="match status" value="1"/>
</dbReference>
<dbReference type="InterPro" id="IPR029304">
    <property type="entry name" value="AKAP2_C"/>
</dbReference>
<feature type="region of interest" description="Disordered" evidence="2">
    <location>
        <begin position="90"/>
        <end position="116"/>
    </location>
</feature>
<keyword evidence="5" id="KW-1185">Reference proteome</keyword>